<evidence type="ECO:0000256" key="2">
    <source>
        <dbReference type="ARBA" id="ARBA00016337"/>
    </source>
</evidence>
<dbReference type="HOGENOM" id="CLU_044403_1_0_11"/>
<dbReference type="Pfam" id="PF02424">
    <property type="entry name" value="ApbE"/>
    <property type="match status" value="1"/>
</dbReference>
<dbReference type="PANTHER" id="PTHR30040">
    <property type="entry name" value="THIAMINE BIOSYNTHESIS LIPOPROTEIN APBE"/>
    <property type="match status" value="1"/>
</dbReference>
<evidence type="ECO:0000256" key="7">
    <source>
        <dbReference type="ARBA" id="ARBA00022842"/>
    </source>
</evidence>
<feature type="binding site" evidence="11">
    <location>
        <position position="265"/>
    </location>
    <ligand>
        <name>Mg(2+)</name>
        <dbReference type="ChEBI" id="CHEBI:18420"/>
    </ligand>
</feature>
<comment type="cofactor">
    <cofactor evidence="11">
        <name>Mg(2+)</name>
        <dbReference type="ChEBI" id="CHEBI:18420"/>
    </cofactor>
    <cofactor evidence="11">
        <name>Mn(2+)</name>
        <dbReference type="ChEBI" id="CHEBI:29035"/>
    </cofactor>
    <text evidence="11">Magnesium. Can also use manganese.</text>
</comment>
<dbReference type="EMBL" id="CP001682">
    <property type="protein sequence ID" value="ACU93747.1"/>
    <property type="molecule type" value="Genomic_DNA"/>
</dbReference>
<dbReference type="AlphaFoldDB" id="C7MLE1"/>
<organism evidence="12 13">
    <name type="scientific">Cryptobacterium curtum (strain ATCC 700683 / DSM 15641 / CCUG 43107 / 12-3)</name>
    <dbReference type="NCBI Taxonomy" id="469378"/>
    <lineage>
        <taxon>Bacteria</taxon>
        <taxon>Bacillati</taxon>
        <taxon>Actinomycetota</taxon>
        <taxon>Coriobacteriia</taxon>
        <taxon>Eggerthellales</taxon>
        <taxon>Eggerthellaceae</taxon>
        <taxon>Cryptobacterium</taxon>
    </lineage>
</organism>
<dbReference type="Gene3D" id="3.10.520.10">
    <property type="entry name" value="ApbE-like domains"/>
    <property type="match status" value="1"/>
</dbReference>
<evidence type="ECO:0000256" key="6">
    <source>
        <dbReference type="ARBA" id="ARBA00022827"/>
    </source>
</evidence>
<evidence type="ECO:0000256" key="8">
    <source>
        <dbReference type="ARBA" id="ARBA00031306"/>
    </source>
</evidence>
<dbReference type="RefSeq" id="WP_012802436.1">
    <property type="nucleotide sequence ID" value="NC_013170.1"/>
</dbReference>
<evidence type="ECO:0000313" key="13">
    <source>
        <dbReference type="Proteomes" id="UP000000954"/>
    </source>
</evidence>
<keyword evidence="3 10" id="KW-0285">Flavoprotein</keyword>
<dbReference type="InterPro" id="IPR003374">
    <property type="entry name" value="ApbE-like_sf"/>
</dbReference>
<feature type="binding site" evidence="11">
    <location>
        <position position="143"/>
    </location>
    <ligand>
        <name>Mg(2+)</name>
        <dbReference type="ChEBI" id="CHEBI:18420"/>
    </ligand>
</feature>
<proteinExistence type="inferred from homology"/>
<evidence type="ECO:0000256" key="5">
    <source>
        <dbReference type="ARBA" id="ARBA00022723"/>
    </source>
</evidence>
<dbReference type="SUPFAM" id="SSF143631">
    <property type="entry name" value="ApbE-like"/>
    <property type="match status" value="1"/>
</dbReference>
<dbReference type="Proteomes" id="UP000000954">
    <property type="component" value="Chromosome"/>
</dbReference>
<evidence type="ECO:0000256" key="9">
    <source>
        <dbReference type="ARBA" id="ARBA00048540"/>
    </source>
</evidence>
<name>C7MLE1_CRYCD</name>
<evidence type="ECO:0000256" key="3">
    <source>
        <dbReference type="ARBA" id="ARBA00022630"/>
    </source>
</evidence>
<dbReference type="PANTHER" id="PTHR30040:SF2">
    <property type="entry name" value="FAD:PROTEIN FMN TRANSFERASE"/>
    <property type="match status" value="1"/>
</dbReference>
<dbReference type="InterPro" id="IPR024932">
    <property type="entry name" value="ApbE"/>
</dbReference>
<keyword evidence="5 10" id="KW-0479">Metal-binding</keyword>
<keyword evidence="4 10" id="KW-0808">Transferase</keyword>
<dbReference type="OrthoDB" id="9778595at2"/>
<comment type="similarity">
    <text evidence="10">Belongs to the ApbE family.</text>
</comment>
<dbReference type="PIRSF" id="PIRSF006268">
    <property type="entry name" value="ApbE"/>
    <property type="match status" value="1"/>
</dbReference>
<keyword evidence="7 10" id="KW-0460">Magnesium</keyword>
<dbReference type="EC" id="2.7.1.180" evidence="1 10"/>
<feature type="binding site" evidence="11">
    <location>
        <position position="261"/>
    </location>
    <ligand>
        <name>Mg(2+)</name>
        <dbReference type="ChEBI" id="CHEBI:18420"/>
    </ligand>
</feature>
<comment type="catalytic activity">
    <reaction evidence="9 10">
        <text>L-threonyl-[protein] + FAD = FMN-L-threonyl-[protein] + AMP + H(+)</text>
        <dbReference type="Rhea" id="RHEA:36847"/>
        <dbReference type="Rhea" id="RHEA-COMP:11060"/>
        <dbReference type="Rhea" id="RHEA-COMP:11061"/>
        <dbReference type="ChEBI" id="CHEBI:15378"/>
        <dbReference type="ChEBI" id="CHEBI:30013"/>
        <dbReference type="ChEBI" id="CHEBI:57692"/>
        <dbReference type="ChEBI" id="CHEBI:74257"/>
        <dbReference type="ChEBI" id="CHEBI:456215"/>
        <dbReference type="EC" id="2.7.1.180"/>
    </reaction>
</comment>
<evidence type="ECO:0000256" key="10">
    <source>
        <dbReference type="PIRNR" id="PIRNR006268"/>
    </source>
</evidence>
<reference evidence="12 13" key="1">
    <citation type="journal article" date="2009" name="Stand. Genomic Sci.">
        <title>Complete genome sequence of Cryptobacterium curtum type strain (12-3).</title>
        <authorList>
            <person name="Mavrommatis K."/>
            <person name="Pukall R."/>
            <person name="Rohde C."/>
            <person name="Chen F."/>
            <person name="Sims D."/>
            <person name="Brettin T."/>
            <person name="Kuske C."/>
            <person name="Detter J.C."/>
            <person name="Han C."/>
            <person name="Lapidus A."/>
            <person name="Copeland A."/>
            <person name="Glavina Del Rio T."/>
            <person name="Nolan M."/>
            <person name="Lucas S."/>
            <person name="Tice H."/>
            <person name="Cheng J.F."/>
            <person name="Bruce D."/>
            <person name="Goodwin L."/>
            <person name="Pitluck S."/>
            <person name="Ovchinnikova G."/>
            <person name="Pati A."/>
            <person name="Ivanova N."/>
            <person name="Chen A."/>
            <person name="Palaniappan K."/>
            <person name="Chain P."/>
            <person name="D'haeseleer P."/>
            <person name="Goker M."/>
            <person name="Bristow J."/>
            <person name="Eisen J.A."/>
            <person name="Markowitz V."/>
            <person name="Hugenholtz P."/>
            <person name="Rohde M."/>
            <person name="Klenk H.P."/>
            <person name="Kyrpides N.C."/>
        </authorList>
    </citation>
    <scope>NUCLEOTIDE SEQUENCE [LARGE SCALE GENOMIC DNA]</scope>
    <source>
        <strain evidence="13">ATCC 700683 / DSM 15641 / 12-3</strain>
    </source>
</reference>
<keyword evidence="6 10" id="KW-0274">FAD</keyword>
<dbReference type="GO" id="GO:0046872">
    <property type="term" value="F:metal ion binding"/>
    <property type="evidence" value="ECO:0007669"/>
    <property type="project" value="UniProtKB-UniRule"/>
</dbReference>
<evidence type="ECO:0000313" key="12">
    <source>
        <dbReference type="EMBL" id="ACU93747.1"/>
    </source>
</evidence>
<dbReference type="GO" id="GO:0016740">
    <property type="term" value="F:transferase activity"/>
    <property type="evidence" value="ECO:0007669"/>
    <property type="project" value="UniProtKB-UniRule"/>
</dbReference>
<dbReference type="KEGG" id="ccu:Ccur_00140"/>
<keyword evidence="13" id="KW-1185">Reference proteome</keyword>
<keyword evidence="12" id="KW-0449">Lipoprotein</keyword>
<evidence type="ECO:0000256" key="4">
    <source>
        <dbReference type="ARBA" id="ARBA00022679"/>
    </source>
</evidence>
<evidence type="ECO:0000256" key="1">
    <source>
        <dbReference type="ARBA" id="ARBA00011955"/>
    </source>
</evidence>
<dbReference type="eggNOG" id="COG1477">
    <property type="taxonomic scope" value="Bacteria"/>
</dbReference>
<accession>C7MLE1</accession>
<sequence length="313" mass="33683">MLSRDFFLFNTENHIEVETDDDTILDQVEALCQHYERMLSCFNPESELYRLNQQAGKTTPISDELAEIIEAALFYCQATDGAFDITMGTVTRLWNLQDRIIPCREDLAAALAHVDWEAITLSGSAGQRTITISDADACLDLGGIAKGYITDSITRLLKQQDVARAIINLGGNVAVLGEKQAGKPWHVGLRSPLPSSSMSTLTCFGVVEIADASAVTSGIYERAAEIEGVFYHHILDPTTGMPAETDVLSATVIAPQSIDADGYTTALIVMGAKRALECIESIDGLEAIIVTTHGDVIGTSGIGETIPFALLQS</sequence>
<evidence type="ECO:0000256" key="11">
    <source>
        <dbReference type="PIRSR" id="PIRSR006268-2"/>
    </source>
</evidence>
<gene>
    <name evidence="12" type="ordered locus">Ccur_00140</name>
</gene>
<protein>
    <recommendedName>
        <fullName evidence="2 10">FAD:protein FMN transferase</fullName>
        <ecNumber evidence="1 10">2.7.1.180</ecNumber>
    </recommendedName>
    <alternativeName>
        <fullName evidence="8 10">Flavin transferase</fullName>
    </alternativeName>
</protein>